<dbReference type="STRING" id="715226.ABI_30510"/>
<dbReference type="GO" id="GO:0050660">
    <property type="term" value="F:flavin adenine dinucleotide binding"/>
    <property type="evidence" value="ECO:0007669"/>
    <property type="project" value="InterPro"/>
</dbReference>
<dbReference type="PANTHER" id="PTHR42784">
    <property type="entry name" value="PYRANOSE 2-OXIDASE"/>
    <property type="match status" value="1"/>
</dbReference>
<comment type="cofactor">
    <cofactor evidence="1">
        <name>FAD</name>
        <dbReference type="ChEBI" id="CHEBI:57692"/>
    </cofactor>
</comment>
<dbReference type="EMBL" id="GL883078">
    <property type="protein sequence ID" value="EGF91634.1"/>
    <property type="molecule type" value="Genomic_DNA"/>
</dbReference>
<dbReference type="Gene3D" id="3.50.50.60">
    <property type="entry name" value="FAD/NAD(P)-binding domain"/>
    <property type="match status" value="2"/>
</dbReference>
<dbReference type="InterPro" id="IPR007867">
    <property type="entry name" value="GMC_OxRtase_C"/>
</dbReference>
<evidence type="ECO:0000256" key="3">
    <source>
        <dbReference type="ARBA" id="ARBA00022630"/>
    </source>
</evidence>
<dbReference type="Proteomes" id="UP000006512">
    <property type="component" value="Unassembled WGS sequence"/>
</dbReference>
<feature type="domain" description="Glucose-methanol-choline oxidoreductase C-terminal" evidence="8">
    <location>
        <begin position="432"/>
        <end position="555"/>
    </location>
</feature>
<dbReference type="HOGENOM" id="CLU_008878_4_0_5"/>
<dbReference type="GO" id="GO:0016614">
    <property type="term" value="F:oxidoreductase activity, acting on CH-OH group of donors"/>
    <property type="evidence" value="ECO:0007669"/>
    <property type="project" value="InterPro"/>
</dbReference>
<keyword evidence="10" id="KW-1185">Reference proteome</keyword>
<name>F4QN43_9CAUL</name>
<keyword evidence="3" id="KW-0285">Flavoprotein</keyword>
<evidence type="ECO:0000313" key="10">
    <source>
        <dbReference type="Proteomes" id="UP000006512"/>
    </source>
</evidence>
<dbReference type="eggNOG" id="COG2303">
    <property type="taxonomic scope" value="Bacteria"/>
</dbReference>
<dbReference type="SUPFAM" id="SSF51905">
    <property type="entry name" value="FAD/NAD(P)-binding domain"/>
    <property type="match status" value="1"/>
</dbReference>
<evidence type="ECO:0000256" key="1">
    <source>
        <dbReference type="ARBA" id="ARBA00001974"/>
    </source>
</evidence>
<proteinExistence type="inferred from homology"/>
<evidence type="ECO:0000313" key="9">
    <source>
        <dbReference type="EMBL" id="EGF91634.1"/>
    </source>
</evidence>
<protein>
    <submittedName>
        <fullName evidence="9">GMC oxidoreductase family protein</fullName>
    </submittedName>
</protein>
<evidence type="ECO:0000256" key="5">
    <source>
        <dbReference type="ARBA" id="ARBA00023002"/>
    </source>
</evidence>
<dbReference type="InterPro" id="IPR000172">
    <property type="entry name" value="GMC_OxRdtase_N"/>
</dbReference>
<dbReference type="Pfam" id="PF00890">
    <property type="entry name" value="FAD_binding_2"/>
    <property type="match status" value="1"/>
</dbReference>
<dbReference type="PANTHER" id="PTHR42784:SF1">
    <property type="entry name" value="PYRANOSE 2-OXIDASE"/>
    <property type="match status" value="1"/>
</dbReference>
<evidence type="ECO:0000259" key="7">
    <source>
        <dbReference type="Pfam" id="PF00890"/>
    </source>
</evidence>
<gene>
    <name evidence="9" type="ORF">ABI_30510</name>
</gene>
<evidence type="ECO:0000259" key="8">
    <source>
        <dbReference type="Pfam" id="PF05199"/>
    </source>
</evidence>
<evidence type="ECO:0000256" key="2">
    <source>
        <dbReference type="ARBA" id="ARBA00010790"/>
    </source>
</evidence>
<reference evidence="10" key="1">
    <citation type="submission" date="2011-03" db="EMBL/GenBank/DDBJ databases">
        <title>Draft genome sequence of Brevundimonas diminuta.</title>
        <authorList>
            <person name="Brown P.J.B."/>
            <person name="Buechlein A."/>
            <person name="Hemmerich C."/>
            <person name="Brun Y.V."/>
        </authorList>
    </citation>
    <scope>NUCLEOTIDE SEQUENCE [LARGE SCALE GENOMIC DNA]</scope>
    <source>
        <strain evidence="10">C19</strain>
    </source>
</reference>
<sequence>MFDKAARSTGHDVIIVGSGAGGSMAAYALTRAGINVLLLEAGRSYDPQAEVNMLGQEHEAPLRGVGTPDKPFGYYDATIDGGWQVPGEPYTTAKDEKFEWWRSRMLGGRTNHWGRHVPRFGPYDFKPFSRDGIGMDWPLSYDEVAPWYDRTEEIVGLWGAPNGLENHPDSPPGIAHPVPKPRVYELLIKAAANDLGVPCVPSRYAILTKDKPDDVAPRNACYYTSPCGRGCSIGAAYQATTSVLPLAMATGRLTVVTDAMVSKVVMKSKHKADGVEYVDRKTGQTYKVTAKAVILAASACETSRLMLNSRNDDHPNGLANGSGQVGRNLVDTVGGYTGGIIPGLEGRPIYNEEGADQAHLYIPWWLYKEQAEGKLNFARGYHFEIGGGFRLPGPWTGGADLPKVNGADLRAAMKRKMGNRVHFSLRGEMIPNKDCYAEIDPNVRDKWGIPVLKFHWKWSDQEINMVQHGLDTARAIIKRMGGTVVNPNDTGESNIRPGGFIIHEGGTARMGDDPKTSVLDAYNRCWEVPNLLVADGAMLTSNPHKNPTLTIMALAWRACDKLAADIKQGAFA</sequence>
<feature type="domain" description="Glucose-methanol-choline oxidoreductase N-terminal" evidence="6">
    <location>
        <begin position="140"/>
        <end position="331"/>
    </location>
</feature>
<evidence type="ECO:0000259" key="6">
    <source>
        <dbReference type="Pfam" id="PF00732"/>
    </source>
</evidence>
<dbReference type="InterPro" id="IPR003953">
    <property type="entry name" value="FAD-dep_OxRdtase_2_FAD-bd"/>
</dbReference>
<dbReference type="SUPFAM" id="SSF54373">
    <property type="entry name" value="FAD-linked reductases, C-terminal domain"/>
    <property type="match status" value="1"/>
</dbReference>
<dbReference type="Pfam" id="PF05199">
    <property type="entry name" value="GMC_oxred_C"/>
    <property type="match status" value="1"/>
</dbReference>
<keyword evidence="5" id="KW-0560">Oxidoreductase</keyword>
<dbReference type="RefSeq" id="WP_006273836.1">
    <property type="nucleotide sequence ID" value="NZ_GL883078.1"/>
</dbReference>
<feature type="domain" description="FAD-dependent oxidoreductase 2 FAD-binding" evidence="7">
    <location>
        <begin position="12"/>
        <end position="44"/>
    </location>
</feature>
<comment type="similarity">
    <text evidence="2">Belongs to the GMC oxidoreductase family.</text>
</comment>
<dbReference type="AlphaFoldDB" id="F4QN43"/>
<dbReference type="InterPro" id="IPR051473">
    <property type="entry name" value="P2Ox-like"/>
</dbReference>
<dbReference type="InterPro" id="IPR036188">
    <property type="entry name" value="FAD/NAD-bd_sf"/>
</dbReference>
<keyword evidence="4" id="KW-0274">FAD</keyword>
<dbReference type="OrthoDB" id="9798604at2"/>
<evidence type="ECO:0000256" key="4">
    <source>
        <dbReference type="ARBA" id="ARBA00022827"/>
    </source>
</evidence>
<accession>F4QN43</accession>
<organism evidence="9 10">
    <name type="scientific">Asticcacaulis biprosthecium C19</name>
    <dbReference type="NCBI Taxonomy" id="715226"/>
    <lineage>
        <taxon>Bacteria</taxon>
        <taxon>Pseudomonadati</taxon>
        <taxon>Pseudomonadota</taxon>
        <taxon>Alphaproteobacteria</taxon>
        <taxon>Caulobacterales</taxon>
        <taxon>Caulobacteraceae</taxon>
        <taxon>Asticcacaulis</taxon>
    </lineage>
</organism>
<dbReference type="Pfam" id="PF00732">
    <property type="entry name" value="GMC_oxred_N"/>
    <property type="match status" value="1"/>
</dbReference>